<gene>
    <name evidence="1" type="ORF">UFOPK2761_00076</name>
</gene>
<dbReference type="SUPFAM" id="SSF55144">
    <property type="entry name" value="LigT-like"/>
    <property type="match status" value="1"/>
</dbReference>
<evidence type="ECO:0000313" key="1">
    <source>
        <dbReference type="EMBL" id="CAB4724886.1"/>
    </source>
</evidence>
<sequence length="165" mass="18102">MPKLHSLELVPDESGRGAVRRLWDALRDAGLPSQADHTGASNQPHVTVVEAEDLPDAAIDVARARLRGMLPVTATARGLLLLGGEKVTVALGVDLDDDVVRRVLAVRVQVPDRAHRGWLPHVTLARRVPRADLTRALELVGTPEIELRLTEVRRWDPDRGHVTTL</sequence>
<dbReference type="Gene3D" id="3.90.1140.10">
    <property type="entry name" value="Cyclic phosphodiesterase"/>
    <property type="match status" value="1"/>
</dbReference>
<organism evidence="1">
    <name type="scientific">freshwater metagenome</name>
    <dbReference type="NCBI Taxonomy" id="449393"/>
    <lineage>
        <taxon>unclassified sequences</taxon>
        <taxon>metagenomes</taxon>
        <taxon>ecological metagenomes</taxon>
    </lineage>
</organism>
<dbReference type="EMBL" id="CAEZYQ010000001">
    <property type="protein sequence ID" value="CAB4724886.1"/>
    <property type="molecule type" value="Genomic_DNA"/>
</dbReference>
<proteinExistence type="predicted"/>
<accession>A0A6J6RR38</accession>
<name>A0A6J6RR38_9ZZZZ</name>
<dbReference type="Pfam" id="PF13563">
    <property type="entry name" value="2_5_RNA_ligase2"/>
    <property type="match status" value="1"/>
</dbReference>
<dbReference type="InterPro" id="IPR009097">
    <property type="entry name" value="Cyclic_Pdiesterase"/>
</dbReference>
<reference evidence="1" key="1">
    <citation type="submission" date="2020-05" db="EMBL/GenBank/DDBJ databases">
        <authorList>
            <person name="Chiriac C."/>
            <person name="Salcher M."/>
            <person name="Ghai R."/>
            <person name="Kavagutti S V."/>
        </authorList>
    </citation>
    <scope>NUCLEOTIDE SEQUENCE</scope>
</reference>
<protein>
    <submittedName>
        <fullName evidence="1">Unannotated protein</fullName>
    </submittedName>
</protein>
<dbReference type="AlphaFoldDB" id="A0A6J6RR38"/>